<evidence type="ECO:0000313" key="2">
    <source>
        <dbReference type="EMBL" id="CAF0845026.1"/>
    </source>
</evidence>
<dbReference type="EMBL" id="CAJNOM010000332">
    <property type="protein sequence ID" value="CAF1365678.1"/>
    <property type="molecule type" value="Genomic_DNA"/>
</dbReference>
<keyword evidence="1" id="KW-1133">Transmembrane helix</keyword>
<keyword evidence="1" id="KW-0812">Transmembrane</keyword>
<evidence type="ECO:0000313" key="5">
    <source>
        <dbReference type="Proteomes" id="UP000663832"/>
    </source>
</evidence>
<protein>
    <submittedName>
        <fullName evidence="2">Uncharacterized protein</fullName>
    </submittedName>
</protein>
<keyword evidence="1" id="KW-0472">Membrane</keyword>
<evidence type="ECO:0000313" key="3">
    <source>
        <dbReference type="EMBL" id="CAF1360488.1"/>
    </source>
</evidence>
<dbReference type="EMBL" id="CAJNOI010000023">
    <property type="protein sequence ID" value="CAF0845026.1"/>
    <property type="molecule type" value="Genomic_DNA"/>
</dbReference>
<dbReference type="Proteomes" id="UP000663832">
    <property type="component" value="Unassembled WGS sequence"/>
</dbReference>
<keyword evidence="5" id="KW-1185">Reference proteome</keyword>
<dbReference type="AlphaFoldDB" id="A0A813VG41"/>
<dbReference type="OrthoDB" id="10014928at2759"/>
<accession>A0A813VG41</accession>
<evidence type="ECO:0000256" key="1">
    <source>
        <dbReference type="SAM" id="Phobius"/>
    </source>
</evidence>
<organism evidence="2 6">
    <name type="scientific">Adineta steineri</name>
    <dbReference type="NCBI Taxonomy" id="433720"/>
    <lineage>
        <taxon>Eukaryota</taxon>
        <taxon>Metazoa</taxon>
        <taxon>Spiralia</taxon>
        <taxon>Gnathifera</taxon>
        <taxon>Rotifera</taxon>
        <taxon>Eurotatoria</taxon>
        <taxon>Bdelloidea</taxon>
        <taxon>Adinetida</taxon>
        <taxon>Adinetidae</taxon>
        <taxon>Adineta</taxon>
    </lineage>
</organism>
<dbReference type="Proteomes" id="UP000663877">
    <property type="component" value="Unassembled WGS sequence"/>
</dbReference>
<evidence type="ECO:0000313" key="6">
    <source>
        <dbReference type="Proteomes" id="UP000663877"/>
    </source>
</evidence>
<sequence length="215" mass="24292">MAEVKEENKISLSTIIIVALLIIVIGGVTIAIPILYTAKSNTGPVDNTTNTNAPTNYTENECTQSFSKTQVLDYIVNAEPFPYRLFNLIFRPSVIAKSMSLVFGFRHDTASWSLDKISVIDTTMLTETILDGSFESNYLTKNYYQCILSNTRNSVSDILFDIPYDQDFYYNDQTNVGMTYLIQTLSITGGRYYNITFYLENRGYKENAFVILVGS</sequence>
<evidence type="ECO:0000313" key="4">
    <source>
        <dbReference type="EMBL" id="CAF1365678.1"/>
    </source>
</evidence>
<feature type="transmembrane region" description="Helical" evidence="1">
    <location>
        <begin position="12"/>
        <end position="36"/>
    </location>
</feature>
<comment type="caution">
    <text evidence="2">The sequence shown here is derived from an EMBL/GenBank/DDBJ whole genome shotgun (WGS) entry which is preliminary data.</text>
</comment>
<reference evidence="2" key="1">
    <citation type="submission" date="2021-02" db="EMBL/GenBank/DDBJ databases">
        <authorList>
            <person name="Nowell W R."/>
        </authorList>
    </citation>
    <scope>NUCLEOTIDE SEQUENCE</scope>
</reference>
<dbReference type="EMBL" id="CAJNOM010000326">
    <property type="protein sequence ID" value="CAF1360488.1"/>
    <property type="molecule type" value="Genomic_DNA"/>
</dbReference>
<gene>
    <name evidence="2" type="ORF">BJG266_LOCUS7522</name>
    <name evidence="3" type="ORF">QVE165_LOCUS34517</name>
    <name evidence="4" type="ORF">QVE165_LOCUS34804</name>
</gene>
<proteinExistence type="predicted"/>
<name>A0A813VG41_9BILA</name>